<dbReference type="Proteomes" id="UP000275267">
    <property type="component" value="Unassembled WGS sequence"/>
</dbReference>
<protein>
    <submittedName>
        <fullName evidence="2">Uncharacterized protein</fullName>
    </submittedName>
</protein>
<gene>
    <name evidence="2" type="ORF">C2845_PM12G12180</name>
</gene>
<evidence type="ECO:0000313" key="3">
    <source>
        <dbReference type="Proteomes" id="UP000275267"/>
    </source>
</evidence>
<dbReference type="AlphaFoldDB" id="A0A3L6QE91"/>
<name>A0A3L6QE91_PANMI</name>
<comment type="caution">
    <text evidence="2">The sequence shown here is derived from an EMBL/GenBank/DDBJ whole genome shotgun (WGS) entry which is preliminary data.</text>
</comment>
<evidence type="ECO:0000313" key="2">
    <source>
        <dbReference type="EMBL" id="RLM79011.1"/>
    </source>
</evidence>
<sequence length="55" mass="5978">MATPSGSRQESLRREPSCLIRMWEARTFSTADARAGEGERGDRRRGEAAAPGATL</sequence>
<organism evidence="2 3">
    <name type="scientific">Panicum miliaceum</name>
    <name type="common">Proso millet</name>
    <name type="synonym">Broomcorn millet</name>
    <dbReference type="NCBI Taxonomy" id="4540"/>
    <lineage>
        <taxon>Eukaryota</taxon>
        <taxon>Viridiplantae</taxon>
        <taxon>Streptophyta</taxon>
        <taxon>Embryophyta</taxon>
        <taxon>Tracheophyta</taxon>
        <taxon>Spermatophyta</taxon>
        <taxon>Magnoliopsida</taxon>
        <taxon>Liliopsida</taxon>
        <taxon>Poales</taxon>
        <taxon>Poaceae</taxon>
        <taxon>PACMAD clade</taxon>
        <taxon>Panicoideae</taxon>
        <taxon>Panicodae</taxon>
        <taxon>Paniceae</taxon>
        <taxon>Panicinae</taxon>
        <taxon>Panicum</taxon>
        <taxon>Panicum sect. Panicum</taxon>
    </lineage>
</organism>
<accession>A0A3L6QE91</accession>
<evidence type="ECO:0000256" key="1">
    <source>
        <dbReference type="SAM" id="MobiDB-lite"/>
    </source>
</evidence>
<keyword evidence="3" id="KW-1185">Reference proteome</keyword>
<dbReference type="EMBL" id="PQIB02000012">
    <property type="protein sequence ID" value="RLM79011.1"/>
    <property type="molecule type" value="Genomic_DNA"/>
</dbReference>
<reference evidence="3" key="1">
    <citation type="journal article" date="2019" name="Nat. Commun.">
        <title>The genome of broomcorn millet.</title>
        <authorList>
            <person name="Zou C."/>
            <person name="Miki D."/>
            <person name="Li D."/>
            <person name="Tang Q."/>
            <person name="Xiao L."/>
            <person name="Rajput S."/>
            <person name="Deng P."/>
            <person name="Jia W."/>
            <person name="Huang R."/>
            <person name="Zhang M."/>
            <person name="Sun Y."/>
            <person name="Hu J."/>
            <person name="Fu X."/>
            <person name="Schnable P.S."/>
            <person name="Li F."/>
            <person name="Zhang H."/>
            <person name="Feng B."/>
            <person name="Zhu X."/>
            <person name="Liu R."/>
            <person name="Schnable J.C."/>
            <person name="Zhu J.-K."/>
            <person name="Zhang H."/>
        </authorList>
    </citation>
    <scope>NUCLEOTIDE SEQUENCE [LARGE SCALE GENOMIC DNA]</scope>
</reference>
<feature type="compositionally biased region" description="Basic and acidic residues" evidence="1">
    <location>
        <begin position="34"/>
        <end position="47"/>
    </location>
</feature>
<proteinExistence type="predicted"/>
<feature type="region of interest" description="Disordered" evidence="1">
    <location>
        <begin position="29"/>
        <end position="55"/>
    </location>
</feature>